<evidence type="ECO:0000313" key="1">
    <source>
        <dbReference type="EMBL" id="AIJ09267.1"/>
    </source>
</evidence>
<gene>
    <name evidence="1" type="ORF">ETEE_2834</name>
</gene>
<dbReference type="AlphaFoldDB" id="A0A076LRF9"/>
<dbReference type="Proteomes" id="UP000028681">
    <property type="component" value="Chromosome"/>
</dbReference>
<dbReference type="Pfam" id="PF10123">
    <property type="entry name" value="Mu-like_Pro"/>
    <property type="match status" value="1"/>
</dbReference>
<dbReference type="InterPro" id="IPR012106">
    <property type="entry name" value="Phage_Mu_Gp1"/>
</dbReference>
<dbReference type="EMBL" id="CP006664">
    <property type="protein sequence ID" value="AIJ09267.1"/>
    <property type="molecule type" value="Genomic_DNA"/>
</dbReference>
<dbReference type="GeneID" id="33940342"/>
<accession>A0A076LRF9</accession>
<reference evidence="1 2" key="1">
    <citation type="journal article" date="2012" name="PLoS ONE">
        <title>Edwardsiella comparative phylogenomics reveal the new intra/inter-species taxonomic relationships, virulence evolution and niche adaptation mechanisms.</title>
        <authorList>
            <person name="Yang M."/>
            <person name="Lv Y."/>
            <person name="Xiao J."/>
            <person name="Wu H."/>
            <person name="Zheng H."/>
            <person name="Liu Q."/>
            <person name="Zhang Y."/>
            <person name="Wang Q."/>
        </authorList>
    </citation>
    <scope>NUCLEOTIDE SEQUENCE [LARGE SCALE GENOMIC DNA]</scope>
    <source>
        <strain evidence="2">080813</strain>
    </source>
</reference>
<name>A0A076LRF9_9GAMM</name>
<dbReference type="PIRSF" id="PIRSF016624">
    <property type="entry name" value="Mu_prophg_I"/>
    <property type="match status" value="1"/>
</dbReference>
<dbReference type="KEGG" id="ete:ETEE_2834"/>
<sequence length="374" mass="39869">MKTKSRSHNIALAPLSAALVKPDENGWCQLLPAGRVRSRDGRPEKPVEGWLVDAAACNRIRASLAALKQPLLIDYDHQTLHTQSKGIQALAAGWVSPEGIEWREGQGVFICPKWTPNARQHIDNLEYAYLSAVLQYYEDTGEIIGVRVAALTNDPGLTGMQAVAALSASFVPSSQPENQPMNEQLRQLLAALGVTVPESGDVTAEQGTAALSALMAMKAKSDAHDGLQTQVASLSAEVTTLKGTTPAQGSVDLTQYVPVETFNALRTQLAALSSEHGAQSITQVIDKAEQEGRIFKSEREYLSRLGGQIGVAALSAQLATRQPIPALTAMQTTTVPAASEAKKSTAALSAEDLQAANVLGKTPEEFLKLKEDAK</sequence>
<proteinExistence type="predicted"/>
<organism evidence="1 2">
    <name type="scientific">Edwardsiella anguillarum ET080813</name>
    <dbReference type="NCBI Taxonomy" id="667120"/>
    <lineage>
        <taxon>Bacteria</taxon>
        <taxon>Pseudomonadati</taxon>
        <taxon>Pseudomonadota</taxon>
        <taxon>Gammaproteobacteria</taxon>
        <taxon>Enterobacterales</taxon>
        <taxon>Hafniaceae</taxon>
        <taxon>Edwardsiella</taxon>
    </lineage>
</organism>
<evidence type="ECO:0000313" key="2">
    <source>
        <dbReference type="Proteomes" id="UP000028681"/>
    </source>
</evidence>
<dbReference type="HOGENOM" id="CLU_062795_1_0_6"/>
<protein>
    <submittedName>
        <fullName evidence="1">Mu-like prophage I protein</fullName>
    </submittedName>
</protein>
<dbReference type="RefSeq" id="WP_034163771.1">
    <property type="nucleotide sequence ID" value="NZ_CP006664.1"/>
</dbReference>